<keyword evidence="4 6" id="KW-0472">Membrane</keyword>
<evidence type="ECO:0000256" key="5">
    <source>
        <dbReference type="ARBA" id="ARBA00038359"/>
    </source>
</evidence>
<protein>
    <recommendedName>
        <fullName evidence="7">Rhodopsin domain-containing protein</fullName>
    </recommendedName>
</protein>
<keyword evidence="2 6" id="KW-0812">Transmembrane</keyword>
<keyword evidence="9" id="KW-1185">Reference proteome</keyword>
<feature type="domain" description="Rhodopsin" evidence="7">
    <location>
        <begin position="35"/>
        <end position="278"/>
    </location>
</feature>
<dbReference type="Pfam" id="PF20684">
    <property type="entry name" value="Fung_rhodopsin"/>
    <property type="match status" value="1"/>
</dbReference>
<dbReference type="OrthoDB" id="5331848at2759"/>
<dbReference type="InterPro" id="IPR052337">
    <property type="entry name" value="SAT4-like"/>
</dbReference>
<feature type="transmembrane region" description="Helical" evidence="6">
    <location>
        <begin position="181"/>
        <end position="203"/>
    </location>
</feature>
<comment type="caution">
    <text evidence="8">The sequence shown here is derived from an EMBL/GenBank/DDBJ whole genome shotgun (WGS) entry which is preliminary data.</text>
</comment>
<accession>A0A9P4J321</accession>
<dbReference type="Proteomes" id="UP000799439">
    <property type="component" value="Unassembled WGS sequence"/>
</dbReference>
<gene>
    <name evidence="8" type="ORF">K461DRAFT_174000</name>
</gene>
<evidence type="ECO:0000256" key="4">
    <source>
        <dbReference type="ARBA" id="ARBA00023136"/>
    </source>
</evidence>
<evidence type="ECO:0000313" key="9">
    <source>
        <dbReference type="Proteomes" id="UP000799439"/>
    </source>
</evidence>
<feature type="transmembrane region" description="Helical" evidence="6">
    <location>
        <begin position="96"/>
        <end position="118"/>
    </location>
</feature>
<feature type="transmembrane region" description="Helical" evidence="6">
    <location>
        <begin position="130"/>
        <end position="151"/>
    </location>
</feature>
<organism evidence="8 9">
    <name type="scientific">Myriangium duriaei CBS 260.36</name>
    <dbReference type="NCBI Taxonomy" id="1168546"/>
    <lineage>
        <taxon>Eukaryota</taxon>
        <taxon>Fungi</taxon>
        <taxon>Dikarya</taxon>
        <taxon>Ascomycota</taxon>
        <taxon>Pezizomycotina</taxon>
        <taxon>Dothideomycetes</taxon>
        <taxon>Dothideomycetidae</taxon>
        <taxon>Myriangiales</taxon>
        <taxon>Myriangiaceae</taxon>
        <taxon>Myriangium</taxon>
    </lineage>
</organism>
<proteinExistence type="inferred from homology"/>
<keyword evidence="3 6" id="KW-1133">Transmembrane helix</keyword>
<dbReference type="InterPro" id="IPR049326">
    <property type="entry name" value="Rhodopsin_dom_fungi"/>
</dbReference>
<feature type="transmembrane region" description="Helical" evidence="6">
    <location>
        <begin position="249"/>
        <end position="269"/>
    </location>
</feature>
<dbReference type="PANTHER" id="PTHR33048">
    <property type="entry name" value="PTH11-LIKE INTEGRAL MEMBRANE PROTEIN (AFU_ORTHOLOGUE AFUA_5G11245)"/>
    <property type="match status" value="1"/>
</dbReference>
<evidence type="ECO:0000313" key="8">
    <source>
        <dbReference type="EMBL" id="KAF2151489.1"/>
    </source>
</evidence>
<name>A0A9P4J321_9PEZI</name>
<evidence type="ECO:0000256" key="3">
    <source>
        <dbReference type="ARBA" id="ARBA00022989"/>
    </source>
</evidence>
<comment type="subcellular location">
    <subcellularLocation>
        <location evidence="1">Membrane</location>
        <topology evidence="1">Multi-pass membrane protein</topology>
    </subcellularLocation>
</comment>
<reference evidence="8" key="1">
    <citation type="journal article" date="2020" name="Stud. Mycol.">
        <title>101 Dothideomycetes genomes: a test case for predicting lifestyles and emergence of pathogens.</title>
        <authorList>
            <person name="Haridas S."/>
            <person name="Albert R."/>
            <person name="Binder M."/>
            <person name="Bloem J."/>
            <person name="Labutti K."/>
            <person name="Salamov A."/>
            <person name="Andreopoulos B."/>
            <person name="Baker S."/>
            <person name="Barry K."/>
            <person name="Bills G."/>
            <person name="Bluhm B."/>
            <person name="Cannon C."/>
            <person name="Castanera R."/>
            <person name="Culley D."/>
            <person name="Daum C."/>
            <person name="Ezra D."/>
            <person name="Gonzalez J."/>
            <person name="Henrissat B."/>
            <person name="Kuo A."/>
            <person name="Liang C."/>
            <person name="Lipzen A."/>
            <person name="Lutzoni F."/>
            <person name="Magnuson J."/>
            <person name="Mondo S."/>
            <person name="Nolan M."/>
            <person name="Ohm R."/>
            <person name="Pangilinan J."/>
            <person name="Park H.-J."/>
            <person name="Ramirez L."/>
            <person name="Alfaro M."/>
            <person name="Sun H."/>
            <person name="Tritt A."/>
            <person name="Yoshinaga Y."/>
            <person name="Zwiers L.-H."/>
            <person name="Turgeon B."/>
            <person name="Goodwin S."/>
            <person name="Spatafora J."/>
            <person name="Crous P."/>
            <person name="Grigoriev I."/>
        </authorList>
    </citation>
    <scope>NUCLEOTIDE SEQUENCE</scope>
    <source>
        <strain evidence="8">CBS 260.36</strain>
    </source>
</reference>
<evidence type="ECO:0000256" key="2">
    <source>
        <dbReference type="ARBA" id="ARBA00022692"/>
    </source>
</evidence>
<evidence type="ECO:0000256" key="6">
    <source>
        <dbReference type="SAM" id="Phobius"/>
    </source>
</evidence>
<dbReference type="EMBL" id="ML996088">
    <property type="protein sequence ID" value="KAF2151489.1"/>
    <property type="molecule type" value="Genomic_DNA"/>
</dbReference>
<feature type="transmembrane region" description="Helical" evidence="6">
    <location>
        <begin position="51"/>
        <end position="76"/>
    </location>
</feature>
<dbReference type="AlphaFoldDB" id="A0A9P4J321"/>
<dbReference type="PANTHER" id="PTHR33048:SF165">
    <property type="entry name" value="INTEGRAL MEMBRANE PROTEIN"/>
    <property type="match status" value="1"/>
</dbReference>
<feature type="transmembrane region" description="Helical" evidence="6">
    <location>
        <begin position="215"/>
        <end position="237"/>
    </location>
</feature>
<sequence>MALSIRSESPITGSALVPFVATWIMGGVAILLLLLRVYAGVRRISQLRYDFYLTAVGVTSALTTQILLGVCDAQGVGKHVADVTYPQLFAGLKYNWIGIFIGIVAVIFAKLAIVALLYQITTIVQTERKIFLLVMAGMTVIMNVLQIAISISQCVPYDYLWNRGIPGGSCPRLWLAQDFAYAHAAISAFFDLALAIYPITLVWKLQLDLGPKIGFCALMAGGVACAVGPIVRAVYLLSLDHPDDITYQLPFFQVWGLVEVWVVLIIASVPPLRPLFKRGIEETKNAVASRRVGASTKNTVVLVSRNFDKMTGFDKTETVVGLDEADRSGSYNRHVEDFA</sequence>
<evidence type="ECO:0000259" key="7">
    <source>
        <dbReference type="Pfam" id="PF20684"/>
    </source>
</evidence>
<dbReference type="GO" id="GO:0016020">
    <property type="term" value="C:membrane"/>
    <property type="evidence" value="ECO:0007669"/>
    <property type="project" value="UniProtKB-SubCell"/>
</dbReference>
<comment type="similarity">
    <text evidence="5">Belongs to the SAT4 family.</text>
</comment>
<feature type="transmembrane region" description="Helical" evidence="6">
    <location>
        <begin position="20"/>
        <end position="39"/>
    </location>
</feature>
<evidence type="ECO:0000256" key="1">
    <source>
        <dbReference type="ARBA" id="ARBA00004141"/>
    </source>
</evidence>